<dbReference type="EMBL" id="RXZH01000001">
    <property type="protein sequence ID" value="RTZ17636.1"/>
    <property type="molecule type" value="Genomic_DNA"/>
</dbReference>
<keyword evidence="1" id="KW-0812">Transmembrane</keyword>
<dbReference type="OrthoDB" id="5293418at2"/>
<feature type="transmembrane region" description="Helical" evidence="1">
    <location>
        <begin position="423"/>
        <end position="443"/>
    </location>
</feature>
<evidence type="ECO:0000256" key="1">
    <source>
        <dbReference type="SAM" id="Phobius"/>
    </source>
</evidence>
<keyword evidence="2" id="KW-0732">Signal</keyword>
<protein>
    <submittedName>
        <fullName evidence="3">Protein BatD</fullName>
    </submittedName>
</protein>
<keyword evidence="1" id="KW-1133">Transmembrane helix</keyword>
<dbReference type="InterPro" id="IPR025738">
    <property type="entry name" value="BatD"/>
</dbReference>
<proteinExistence type="predicted"/>
<name>A0A3S0ML69_9VIBR</name>
<organism evidence="3 4">
    <name type="scientific">Vibrio aquaticus</name>
    <dbReference type="NCBI Taxonomy" id="2496559"/>
    <lineage>
        <taxon>Bacteria</taxon>
        <taxon>Pseudomonadati</taxon>
        <taxon>Pseudomonadota</taxon>
        <taxon>Gammaproteobacteria</taxon>
        <taxon>Vibrionales</taxon>
        <taxon>Vibrionaceae</taxon>
        <taxon>Vibrio</taxon>
    </lineage>
</organism>
<dbReference type="RefSeq" id="WP_126572387.1">
    <property type="nucleotide sequence ID" value="NZ_RXZH01000001.1"/>
</dbReference>
<feature type="chain" id="PRO_5018575146" evidence="2">
    <location>
        <begin position="27"/>
        <end position="548"/>
    </location>
</feature>
<evidence type="ECO:0000256" key="2">
    <source>
        <dbReference type="SAM" id="SignalP"/>
    </source>
</evidence>
<gene>
    <name evidence="3" type="ORF">EJ063_02285</name>
</gene>
<dbReference type="PANTHER" id="PTHR40940">
    <property type="entry name" value="PROTEIN BATD-RELATED"/>
    <property type="match status" value="1"/>
</dbReference>
<sequence>MKKPTSLFFVSLCALLLALVSPFASATNIQVTVSKNKVVKNEVFQLRVVVDKKVSSDAIDFSTLDQGFYVGRPSFGTSINIMNGDRSTRSEWNISLAAQRIGITSIPAFTIDGASSNAISIEVSADTEQPNVTDLVELTSNLSKSTLYPKESATLTTRLIVKADPRRLQNPTIIPPNVLENDQNGVSLEPIGEPNQYQSILGGVEVTVVDQNYRVIANHAGSYTLSGVGFQGSVVYNGRNGTTKLISANTDAKTFPLEVHPIPSNYQGQWLPAASLILSQQWSDASGQAISSARYATQIGDSLTRIITLDVEGLTSEHIPDINIEYPEGVRLYQEKPQFSDLGNGVTRMTLKQVLIPQQQGEITLAGVSLNWWDSTNSQAQAAKLAPLTLDVAPANIVNSEPLAPVTTLTEPAQTVTVSNAGYWPYLTALFALLWIITAGLLVKSRRGQSTISTPTVVTDSSELEQIKHALKVDDKVKVSFLVKRWLSETEGLDTQLCLDIHSELAAMNESQYSSESKKWQSTKLLNLIKKANKHRHTKKGDSPLAPL</sequence>
<dbReference type="Proteomes" id="UP000268973">
    <property type="component" value="Unassembled WGS sequence"/>
</dbReference>
<evidence type="ECO:0000313" key="3">
    <source>
        <dbReference type="EMBL" id="RTZ17636.1"/>
    </source>
</evidence>
<keyword evidence="4" id="KW-1185">Reference proteome</keyword>
<reference evidence="3 4" key="1">
    <citation type="submission" date="2018-12" db="EMBL/GenBank/DDBJ databases">
        <title>Vibrio sp. isolated from China Sea.</title>
        <authorList>
            <person name="Li Y."/>
        </authorList>
    </citation>
    <scope>NUCLEOTIDE SEQUENCE [LARGE SCALE GENOMIC DNA]</scope>
    <source>
        <strain evidence="3 4">BEI207</strain>
    </source>
</reference>
<accession>A0A3S0ML69</accession>
<feature type="signal peptide" evidence="2">
    <location>
        <begin position="1"/>
        <end position="26"/>
    </location>
</feature>
<dbReference type="AlphaFoldDB" id="A0A3S0ML69"/>
<keyword evidence="1" id="KW-0472">Membrane</keyword>
<comment type="caution">
    <text evidence="3">The sequence shown here is derived from an EMBL/GenBank/DDBJ whole genome shotgun (WGS) entry which is preliminary data.</text>
</comment>
<evidence type="ECO:0000313" key="4">
    <source>
        <dbReference type="Proteomes" id="UP000268973"/>
    </source>
</evidence>
<dbReference type="Pfam" id="PF13584">
    <property type="entry name" value="BatD"/>
    <property type="match status" value="1"/>
</dbReference>
<dbReference type="PANTHER" id="PTHR40940:SF1">
    <property type="entry name" value="PROTEIN BATD"/>
    <property type="match status" value="1"/>
</dbReference>